<dbReference type="HOGENOM" id="CLU_2927211_0_0_1"/>
<dbReference type="PaxDb" id="4113-PGSC0003DMT400002958"/>
<reference evidence="1" key="2">
    <citation type="submission" date="2015-06" db="UniProtKB">
        <authorList>
            <consortium name="EnsemblPlants"/>
        </authorList>
    </citation>
    <scope>IDENTIFICATION</scope>
    <source>
        <strain evidence="1">DM1-3 516 R44</strain>
    </source>
</reference>
<dbReference type="Proteomes" id="UP000011115">
    <property type="component" value="Unassembled WGS sequence"/>
</dbReference>
<sequence>MFEVGILLGYIARCPYCVCVVEVVSKPARSVRCPKRIESNWNSRFHRLALRVGHKSLNSLY</sequence>
<name>M0ZKY1_SOLTU</name>
<evidence type="ECO:0000313" key="2">
    <source>
        <dbReference type="Proteomes" id="UP000011115"/>
    </source>
</evidence>
<dbReference type="Gramene" id="PGSC0003DMT400002958">
    <property type="protein sequence ID" value="PGSC0003DMT400002958"/>
    <property type="gene ID" value="PGSC0003DMG400001157"/>
</dbReference>
<protein>
    <submittedName>
        <fullName evidence="1">Uncharacterized protein</fullName>
    </submittedName>
</protein>
<accession>M0ZKY1</accession>
<dbReference type="EnsemblPlants" id="PGSC0003DMT400002958">
    <property type="protein sequence ID" value="PGSC0003DMT400002958"/>
    <property type="gene ID" value="PGSC0003DMG400001157"/>
</dbReference>
<keyword evidence="2" id="KW-1185">Reference proteome</keyword>
<evidence type="ECO:0000313" key="1">
    <source>
        <dbReference type="EnsemblPlants" id="PGSC0003DMT400002958"/>
    </source>
</evidence>
<dbReference type="InParanoid" id="M0ZKY1"/>
<organism evidence="1 2">
    <name type="scientific">Solanum tuberosum</name>
    <name type="common">Potato</name>
    <dbReference type="NCBI Taxonomy" id="4113"/>
    <lineage>
        <taxon>Eukaryota</taxon>
        <taxon>Viridiplantae</taxon>
        <taxon>Streptophyta</taxon>
        <taxon>Embryophyta</taxon>
        <taxon>Tracheophyta</taxon>
        <taxon>Spermatophyta</taxon>
        <taxon>Magnoliopsida</taxon>
        <taxon>eudicotyledons</taxon>
        <taxon>Gunneridae</taxon>
        <taxon>Pentapetalae</taxon>
        <taxon>asterids</taxon>
        <taxon>lamiids</taxon>
        <taxon>Solanales</taxon>
        <taxon>Solanaceae</taxon>
        <taxon>Solanoideae</taxon>
        <taxon>Solaneae</taxon>
        <taxon>Solanum</taxon>
    </lineage>
</organism>
<reference evidence="2" key="1">
    <citation type="journal article" date="2011" name="Nature">
        <title>Genome sequence and analysis of the tuber crop potato.</title>
        <authorList>
            <consortium name="The Potato Genome Sequencing Consortium"/>
        </authorList>
    </citation>
    <scope>NUCLEOTIDE SEQUENCE [LARGE SCALE GENOMIC DNA]</scope>
    <source>
        <strain evidence="2">cv. DM1-3 516 R44</strain>
    </source>
</reference>
<proteinExistence type="predicted"/>
<dbReference type="AlphaFoldDB" id="M0ZKY1"/>